<dbReference type="EMBL" id="JBHLTL010000006">
    <property type="protein sequence ID" value="MFC0589992.1"/>
    <property type="molecule type" value="Genomic_DNA"/>
</dbReference>
<dbReference type="Gene3D" id="3.40.50.1110">
    <property type="entry name" value="SGNH hydrolase"/>
    <property type="match status" value="1"/>
</dbReference>
<feature type="chain" id="PRO_5047066608" evidence="1">
    <location>
        <begin position="21"/>
        <end position="262"/>
    </location>
</feature>
<gene>
    <name evidence="3" type="ORF">ACFFF7_11255</name>
</gene>
<evidence type="ECO:0000313" key="4">
    <source>
        <dbReference type="Proteomes" id="UP001589943"/>
    </source>
</evidence>
<dbReference type="InterPro" id="IPR036514">
    <property type="entry name" value="SGNH_hydro_sf"/>
</dbReference>
<dbReference type="PANTHER" id="PTHR30383">
    <property type="entry name" value="THIOESTERASE 1/PROTEASE 1/LYSOPHOSPHOLIPASE L1"/>
    <property type="match status" value="1"/>
</dbReference>
<dbReference type="InterPro" id="IPR013830">
    <property type="entry name" value="SGNH_hydro"/>
</dbReference>
<feature type="signal peptide" evidence="1">
    <location>
        <begin position="1"/>
        <end position="20"/>
    </location>
</feature>
<evidence type="ECO:0000256" key="1">
    <source>
        <dbReference type="SAM" id="SignalP"/>
    </source>
</evidence>
<reference evidence="3 4" key="1">
    <citation type="submission" date="2024-09" db="EMBL/GenBank/DDBJ databases">
        <authorList>
            <person name="Sun Q."/>
            <person name="Mori K."/>
        </authorList>
    </citation>
    <scope>NUCLEOTIDE SEQUENCE [LARGE SCALE GENOMIC DNA]</scope>
    <source>
        <strain evidence="3 4">NCAIM B.02537</strain>
    </source>
</reference>
<keyword evidence="4" id="KW-1185">Reference proteome</keyword>
<evidence type="ECO:0000313" key="3">
    <source>
        <dbReference type="EMBL" id="MFC0589992.1"/>
    </source>
</evidence>
<dbReference type="PANTHER" id="PTHR30383:SF5">
    <property type="entry name" value="SGNH HYDROLASE-TYPE ESTERASE DOMAIN-CONTAINING PROTEIN"/>
    <property type="match status" value="1"/>
</dbReference>
<comment type="caution">
    <text evidence="3">The sequence shown here is derived from an EMBL/GenBank/DDBJ whole genome shotgun (WGS) entry which is preliminary data.</text>
</comment>
<dbReference type="InterPro" id="IPR051532">
    <property type="entry name" value="Ester_Hydrolysis_Enzymes"/>
</dbReference>
<keyword evidence="1" id="KW-0732">Signal</keyword>
<dbReference type="RefSeq" id="WP_379481446.1">
    <property type="nucleotide sequence ID" value="NZ_JBHLTL010000006.1"/>
</dbReference>
<dbReference type="SUPFAM" id="SSF52266">
    <property type="entry name" value="SGNH hydrolase"/>
    <property type="match status" value="1"/>
</dbReference>
<proteinExistence type="predicted"/>
<protein>
    <submittedName>
        <fullName evidence="3">GDSL-type esterase/lipase family protein</fullName>
    </submittedName>
</protein>
<sequence>MARWLTAAALLAAWSVPAAAAEPVNPYPAPGMSEASCPASRDGLWALDPKVLQSDWAWLCRYRADNAAIDPADPPQVVFIGDSITENWVGADGDFFAHGNLGRGISGQTSPQLLVRFWQDVVALHPRMVHIMVGTNDIAGNTGPTTPEAYQNAVRAMVALAKANGIAVVLGAIPPSNRFDWAPTLKPVPWIARLNAWLKDYAAGEGLVFADYHAALAGPEGELPAQYGPDGVHPNAAGYAVMRPIAERALAEAEKQGDKAKR</sequence>
<organism evidence="3 4">
    <name type="scientific">Novosphingobium aquiterrae</name>
    <dbReference type="NCBI Taxonomy" id="624388"/>
    <lineage>
        <taxon>Bacteria</taxon>
        <taxon>Pseudomonadati</taxon>
        <taxon>Pseudomonadota</taxon>
        <taxon>Alphaproteobacteria</taxon>
        <taxon>Sphingomonadales</taxon>
        <taxon>Sphingomonadaceae</taxon>
        <taxon>Novosphingobium</taxon>
    </lineage>
</organism>
<accession>A0ABV6PKT7</accession>
<dbReference type="Pfam" id="PF13472">
    <property type="entry name" value="Lipase_GDSL_2"/>
    <property type="match status" value="1"/>
</dbReference>
<evidence type="ECO:0000259" key="2">
    <source>
        <dbReference type="Pfam" id="PF13472"/>
    </source>
</evidence>
<feature type="domain" description="SGNH hydrolase-type esterase" evidence="2">
    <location>
        <begin position="79"/>
        <end position="241"/>
    </location>
</feature>
<dbReference type="Proteomes" id="UP001589943">
    <property type="component" value="Unassembled WGS sequence"/>
</dbReference>
<name>A0ABV6PKT7_9SPHN</name>